<evidence type="ECO:0000256" key="3">
    <source>
        <dbReference type="RuleBase" id="RU004466"/>
    </source>
</evidence>
<evidence type="ECO:0000256" key="1">
    <source>
        <dbReference type="ARBA" id="ARBA00022723"/>
    </source>
</evidence>
<evidence type="ECO:0000256" key="2">
    <source>
        <dbReference type="ARBA" id="ARBA00022842"/>
    </source>
</evidence>
<dbReference type="SUPFAM" id="SSF48576">
    <property type="entry name" value="Terpenoid synthases"/>
    <property type="match status" value="1"/>
</dbReference>
<organism evidence="4 5">
    <name type="scientific">Synchytrium endobioticum</name>
    <dbReference type="NCBI Taxonomy" id="286115"/>
    <lineage>
        <taxon>Eukaryota</taxon>
        <taxon>Fungi</taxon>
        <taxon>Fungi incertae sedis</taxon>
        <taxon>Chytridiomycota</taxon>
        <taxon>Chytridiomycota incertae sedis</taxon>
        <taxon>Chytridiomycetes</taxon>
        <taxon>Synchytriales</taxon>
        <taxon>Synchytriaceae</taxon>
        <taxon>Synchytrium</taxon>
    </lineage>
</organism>
<dbReference type="VEuPathDB" id="FungiDB:SeMB42_g00237"/>
<dbReference type="GO" id="GO:0046872">
    <property type="term" value="F:metal ion binding"/>
    <property type="evidence" value="ECO:0007669"/>
    <property type="project" value="UniProtKB-KW"/>
</dbReference>
<protein>
    <submittedName>
        <fullName evidence="4">Uncharacterized protein</fullName>
    </submittedName>
</protein>
<dbReference type="GO" id="GO:0004659">
    <property type="term" value="F:prenyltransferase activity"/>
    <property type="evidence" value="ECO:0007669"/>
    <property type="project" value="InterPro"/>
</dbReference>
<dbReference type="AlphaFoldDB" id="A0A507CXC3"/>
<dbReference type="PROSITE" id="PS00723">
    <property type="entry name" value="POLYPRENYL_SYNTHASE_1"/>
    <property type="match status" value="1"/>
</dbReference>
<dbReference type="InterPro" id="IPR033749">
    <property type="entry name" value="Polyprenyl_synt_CS"/>
</dbReference>
<dbReference type="SFLD" id="SFLDG01017">
    <property type="entry name" value="Polyprenyl_Transferase_Like"/>
    <property type="match status" value="1"/>
</dbReference>
<dbReference type="Gene3D" id="1.10.600.10">
    <property type="entry name" value="Farnesyl Diphosphate Synthase"/>
    <property type="match status" value="1"/>
</dbReference>
<keyword evidence="1" id="KW-0479">Metal-binding</keyword>
<reference evidence="4 5" key="1">
    <citation type="journal article" date="2019" name="Sci. Rep.">
        <title>Comparative genomics of chytrid fungi reveal insights into the obligate biotrophic and pathogenic lifestyle of Synchytrium endobioticum.</title>
        <authorList>
            <person name="van de Vossenberg B.T.L.H."/>
            <person name="Warris S."/>
            <person name="Nguyen H.D.T."/>
            <person name="van Gent-Pelzer M.P.E."/>
            <person name="Joly D.L."/>
            <person name="van de Geest H.C."/>
            <person name="Bonants P.J.M."/>
            <person name="Smith D.S."/>
            <person name="Levesque C.A."/>
            <person name="van der Lee T.A.J."/>
        </authorList>
    </citation>
    <scope>NUCLEOTIDE SEQUENCE [LARGE SCALE GENOMIC DNA]</scope>
    <source>
        <strain evidence="4 5">LEV6574</strain>
    </source>
</reference>
<dbReference type="GO" id="GO:0008299">
    <property type="term" value="P:isoprenoid biosynthetic process"/>
    <property type="evidence" value="ECO:0007669"/>
    <property type="project" value="InterPro"/>
</dbReference>
<keyword evidence="2" id="KW-0460">Magnesium</keyword>
<comment type="similarity">
    <text evidence="3">Belongs to the FPP/GGPP synthase family.</text>
</comment>
<dbReference type="Pfam" id="PF00348">
    <property type="entry name" value="polyprenyl_synt"/>
    <property type="match status" value="1"/>
</dbReference>
<dbReference type="InterPro" id="IPR000092">
    <property type="entry name" value="Polyprenyl_synt"/>
</dbReference>
<sequence>MPVHQPLSPACLPQLMDKDAPLWEPYKYLLSLGGKGIRNKLMDAFNHYLHVSPAKLGVIKTCIEMLHNASLLIDDIEDNSSMRRGKPSAHVKYGLPSTINTGNLCYFFTLQNVLKAYEDDKDMCINMMRAFTEEMVQLHRGQGFELHWRDHGECACPSMDEYRDMVSNKTGGLLRLGVKMMQYASGSDKNLVEIADLIGVHFQIRDDYLNLASTKYTDAKGFCEDLSEGKFSYPIIHSIQSSSDQAQELLRIVRSKPTDVATKLRALELIQETKSLEQTESVIDALDAQITEELLKLGGNPILEKVMTILREEYTAARKARIAA</sequence>
<dbReference type="InterPro" id="IPR008949">
    <property type="entry name" value="Isoprenoid_synthase_dom_sf"/>
</dbReference>
<gene>
    <name evidence="4" type="ORF">SeLEV6574_g04844</name>
</gene>
<dbReference type="PANTHER" id="PTHR12001:SF44">
    <property type="entry name" value="GERANYLGERANYL PYROPHOSPHATE SYNTHASE"/>
    <property type="match status" value="1"/>
</dbReference>
<keyword evidence="3" id="KW-0808">Transferase</keyword>
<accession>A0A507CXC3</accession>
<evidence type="ECO:0000313" key="5">
    <source>
        <dbReference type="Proteomes" id="UP000320475"/>
    </source>
</evidence>
<dbReference type="CDD" id="cd00685">
    <property type="entry name" value="Trans_IPPS_HT"/>
    <property type="match status" value="1"/>
</dbReference>
<dbReference type="EMBL" id="QEAM01000207">
    <property type="protein sequence ID" value="TPX43834.1"/>
    <property type="molecule type" value="Genomic_DNA"/>
</dbReference>
<evidence type="ECO:0000313" key="4">
    <source>
        <dbReference type="EMBL" id="TPX43834.1"/>
    </source>
</evidence>
<comment type="caution">
    <text evidence="4">The sequence shown here is derived from an EMBL/GenBank/DDBJ whole genome shotgun (WGS) entry which is preliminary data.</text>
</comment>
<proteinExistence type="inferred from homology"/>
<dbReference type="PROSITE" id="PS00444">
    <property type="entry name" value="POLYPRENYL_SYNTHASE_2"/>
    <property type="match status" value="1"/>
</dbReference>
<dbReference type="PANTHER" id="PTHR12001">
    <property type="entry name" value="GERANYLGERANYL PYROPHOSPHATE SYNTHASE"/>
    <property type="match status" value="1"/>
</dbReference>
<dbReference type="Proteomes" id="UP000320475">
    <property type="component" value="Unassembled WGS sequence"/>
</dbReference>
<dbReference type="SFLD" id="SFLDS00005">
    <property type="entry name" value="Isoprenoid_Synthase_Type_I"/>
    <property type="match status" value="1"/>
</dbReference>
<dbReference type="OrthoDB" id="6921389at2759"/>
<name>A0A507CXC3_9FUNG</name>